<sequence length="109" mass="12183">MAAPRKFDQETRERAVRMYHDRLKENDGESKLGARRHVGSLLDINPATLRNWIDADEMAGSAGDAESGSNVSAELKALRKENAELRRANEILKTASAFFAAAEVDRRLR</sequence>
<dbReference type="InterPro" id="IPR036388">
    <property type="entry name" value="WH-like_DNA-bd_sf"/>
</dbReference>
<dbReference type="GO" id="GO:0003677">
    <property type="term" value="F:DNA binding"/>
    <property type="evidence" value="ECO:0007669"/>
    <property type="project" value="InterPro"/>
</dbReference>
<dbReference type="Pfam" id="PF01527">
    <property type="entry name" value="HTH_Tnp_1"/>
    <property type="match status" value="1"/>
</dbReference>
<organism evidence="2 3">
    <name type="scientific">Gordonia malaquae NBRC 108250</name>
    <dbReference type="NCBI Taxonomy" id="1223542"/>
    <lineage>
        <taxon>Bacteria</taxon>
        <taxon>Bacillati</taxon>
        <taxon>Actinomycetota</taxon>
        <taxon>Actinomycetes</taxon>
        <taxon>Mycobacteriales</taxon>
        <taxon>Gordoniaceae</taxon>
        <taxon>Gordonia</taxon>
    </lineage>
</organism>
<dbReference type="AlphaFoldDB" id="M3TKU4"/>
<dbReference type="Gene3D" id="1.10.10.10">
    <property type="entry name" value="Winged helix-like DNA-binding domain superfamily/Winged helix DNA-binding domain"/>
    <property type="match status" value="1"/>
</dbReference>
<dbReference type="STRING" id="410332.SAMN04488550_3264"/>
<gene>
    <name evidence="2" type="ORF">GM1_087_00010</name>
</gene>
<accession>M3TKU4</accession>
<feature type="coiled-coil region" evidence="1">
    <location>
        <begin position="68"/>
        <end position="95"/>
    </location>
</feature>
<dbReference type="EMBL" id="BAOP01000087">
    <property type="protein sequence ID" value="GAC82111.1"/>
    <property type="molecule type" value="Genomic_DNA"/>
</dbReference>
<keyword evidence="3" id="KW-1185">Reference proteome</keyword>
<dbReference type="InterPro" id="IPR002514">
    <property type="entry name" value="Transposase_8"/>
</dbReference>
<comment type="caution">
    <text evidence="2">The sequence shown here is derived from an EMBL/GenBank/DDBJ whole genome shotgun (WGS) entry which is preliminary data.</text>
</comment>
<evidence type="ECO:0000313" key="2">
    <source>
        <dbReference type="EMBL" id="GAC82111.1"/>
    </source>
</evidence>
<dbReference type="GO" id="GO:0004803">
    <property type="term" value="F:transposase activity"/>
    <property type="evidence" value="ECO:0007669"/>
    <property type="project" value="InterPro"/>
</dbReference>
<name>M3TKU4_GORML</name>
<keyword evidence="1" id="KW-0175">Coiled coil</keyword>
<dbReference type="GO" id="GO:0006313">
    <property type="term" value="P:DNA transposition"/>
    <property type="evidence" value="ECO:0007669"/>
    <property type="project" value="InterPro"/>
</dbReference>
<dbReference type="SUPFAM" id="SSF46689">
    <property type="entry name" value="Homeodomain-like"/>
    <property type="match status" value="1"/>
</dbReference>
<dbReference type="eggNOG" id="COG2963">
    <property type="taxonomic scope" value="Bacteria"/>
</dbReference>
<evidence type="ECO:0000256" key="1">
    <source>
        <dbReference type="SAM" id="Coils"/>
    </source>
</evidence>
<evidence type="ECO:0000313" key="3">
    <source>
        <dbReference type="Proteomes" id="UP000035009"/>
    </source>
</evidence>
<protein>
    <submittedName>
        <fullName evidence="2">Putative transposase</fullName>
    </submittedName>
</protein>
<proteinExistence type="predicted"/>
<dbReference type="Proteomes" id="UP000035009">
    <property type="component" value="Unassembled WGS sequence"/>
</dbReference>
<dbReference type="InterPro" id="IPR009057">
    <property type="entry name" value="Homeodomain-like_sf"/>
</dbReference>
<reference evidence="2 3" key="1">
    <citation type="submission" date="2013-02" db="EMBL/GenBank/DDBJ databases">
        <title>Whole genome shotgun sequence of Gordonia malaquae NBRC 108250.</title>
        <authorList>
            <person name="Yoshida I."/>
            <person name="Hosoyama A."/>
            <person name="Tsuchikane K."/>
            <person name="Ando Y."/>
            <person name="Baba S."/>
            <person name="Ohji S."/>
            <person name="Hamada M."/>
            <person name="Tamura T."/>
            <person name="Yamazoe A."/>
            <person name="Yamazaki S."/>
            <person name="Fujita N."/>
        </authorList>
    </citation>
    <scope>NUCLEOTIDE SEQUENCE [LARGE SCALE GENOMIC DNA]</scope>
    <source>
        <strain evidence="2 3">NBRC 108250</strain>
    </source>
</reference>